<keyword evidence="3" id="KW-1185">Reference proteome</keyword>
<dbReference type="Proteomes" id="UP000298663">
    <property type="component" value="Unassembled WGS sequence"/>
</dbReference>
<dbReference type="AlphaFoldDB" id="A0A4U5MVH4"/>
<comment type="caution">
    <text evidence="2">The sequence shown here is derived from an EMBL/GenBank/DDBJ whole genome shotgun (WGS) entry which is preliminary data.</text>
</comment>
<dbReference type="EMBL" id="AZBU02000006">
    <property type="protein sequence ID" value="TKR73839.1"/>
    <property type="molecule type" value="Genomic_DNA"/>
</dbReference>
<gene>
    <name evidence="2" type="ORF">L596_021098</name>
</gene>
<keyword evidence="1" id="KW-1133">Transmembrane helix</keyword>
<organism evidence="2 3">
    <name type="scientific">Steinernema carpocapsae</name>
    <name type="common">Entomopathogenic nematode</name>
    <dbReference type="NCBI Taxonomy" id="34508"/>
    <lineage>
        <taxon>Eukaryota</taxon>
        <taxon>Metazoa</taxon>
        <taxon>Ecdysozoa</taxon>
        <taxon>Nematoda</taxon>
        <taxon>Chromadorea</taxon>
        <taxon>Rhabditida</taxon>
        <taxon>Tylenchina</taxon>
        <taxon>Panagrolaimomorpha</taxon>
        <taxon>Strongyloidoidea</taxon>
        <taxon>Steinernematidae</taxon>
        <taxon>Steinernema</taxon>
    </lineage>
</organism>
<evidence type="ECO:0000313" key="3">
    <source>
        <dbReference type="Proteomes" id="UP000298663"/>
    </source>
</evidence>
<keyword evidence="1" id="KW-0472">Membrane</keyword>
<reference evidence="2 3" key="1">
    <citation type="journal article" date="2015" name="Genome Biol.">
        <title>Comparative genomics of Steinernema reveals deeply conserved gene regulatory networks.</title>
        <authorList>
            <person name="Dillman A.R."/>
            <person name="Macchietto M."/>
            <person name="Porter C.F."/>
            <person name="Rogers A."/>
            <person name="Williams B."/>
            <person name="Antoshechkin I."/>
            <person name="Lee M.M."/>
            <person name="Goodwin Z."/>
            <person name="Lu X."/>
            <person name="Lewis E.E."/>
            <person name="Goodrich-Blair H."/>
            <person name="Stock S.P."/>
            <person name="Adams B.J."/>
            <person name="Sternberg P.W."/>
            <person name="Mortazavi A."/>
        </authorList>
    </citation>
    <scope>NUCLEOTIDE SEQUENCE [LARGE SCALE GENOMIC DNA]</scope>
    <source>
        <strain evidence="2 3">ALL</strain>
    </source>
</reference>
<evidence type="ECO:0000256" key="1">
    <source>
        <dbReference type="SAM" id="Phobius"/>
    </source>
</evidence>
<protein>
    <submittedName>
        <fullName evidence="2">Uncharacterized protein</fullName>
    </submittedName>
</protein>
<feature type="transmembrane region" description="Helical" evidence="1">
    <location>
        <begin position="6"/>
        <end position="25"/>
    </location>
</feature>
<accession>A0A4U5MVH4</accession>
<name>A0A4U5MVH4_STECR</name>
<evidence type="ECO:0000313" key="2">
    <source>
        <dbReference type="EMBL" id="TKR73839.1"/>
    </source>
</evidence>
<sequence>MRPVAFVSFFSFFTFSVPIGVCSLLRRLRLYPFLPHCRKPVDFAFRFLHFRLLFRPKTLQTVQVTSARLSSTPKSKRAPNSGDRFVYVIQRLSAKIKGHFLSLSHAFLISAFRLQQPNCAQRSISGFNEFPNSAQHFLAFVNAAFDWFVKLSLSHRLELVGDLERPLALNTAREANVCKKWDQ</sequence>
<proteinExistence type="predicted"/>
<reference evidence="2 3" key="2">
    <citation type="journal article" date="2019" name="G3 (Bethesda)">
        <title>Hybrid Assembly of the Genome of the Entomopathogenic Nematode Steinernema carpocapsae Identifies the X-Chromosome.</title>
        <authorList>
            <person name="Serra L."/>
            <person name="Macchietto M."/>
            <person name="Macias-Munoz A."/>
            <person name="McGill C.J."/>
            <person name="Rodriguez I.M."/>
            <person name="Rodriguez B."/>
            <person name="Murad R."/>
            <person name="Mortazavi A."/>
        </authorList>
    </citation>
    <scope>NUCLEOTIDE SEQUENCE [LARGE SCALE GENOMIC DNA]</scope>
    <source>
        <strain evidence="2 3">ALL</strain>
    </source>
</reference>
<keyword evidence="1" id="KW-0812">Transmembrane</keyword>